<evidence type="ECO:0000259" key="1">
    <source>
        <dbReference type="Pfam" id="PF00582"/>
    </source>
</evidence>
<evidence type="ECO:0000313" key="3">
    <source>
        <dbReference type="Proteomes" id="UP000011724"/>
    </source>
</evidence>
<sequence length="311" mass="34309">MTQDDHKLHILICIGGGPEAFTGLKFVHRLGKERCIDIKLLYVRPMDSGFKSGGMEVKVARENVLDWGIELPSMTHLNKARDILVELGEIDMDAGDEWRYRELTGDPAGEFVLEYQAASGGKISLALRMADDVTSVVVDEADRMDADFIIVGGSAKPVEGLRRYLTPKDLAMKISSHSDHSVLIARKLEPGLGYIVCVQDTDVCWKMLPKAIRYSITCDCPISLLAVAEDEEGKASAQKAVEKAAEMYRQAGMEPHELLVEIGDPADIITEIGYDFSLIIMAESEKPWFAKVFSVAHEVAAKARNSVLIIK</sequence>
<dbReference type="Pfam" id="PF00582">
    <property type="entry name" value="Usp"/>
    <property type="match status" value="1"/>
</dbReference>
<dbReference type="PATRIC" id="fig|879567.3.peg.2453"/>
<dbReference type="OrthoDB" id="8435462at2"/>
<dbReference type="Proteomes" id="UP000011724">
    <property type="component" value="Chromosome"/>
</dbReference>
<dbReference type="SUPFAM" id="SSF52402">
    <property type="entry name" value="Adenine nucleotide alpha hydrolases-like"/>
    <property type="match status" value="2"/>
</dbReference>
<dbReference type="InterPro" id="IPR006016">
    <property type="entry name" value="UspA"/>
</dbReference>
<dbReference type="InterPro" id="IPR014729">
    <property type="entry name" value="Rossmann-like_a/b/a_fold"/>
</dbReference>
<dbReference type="AlphaFoldDB" id="M1WTF8"/>
<dbReference type="STRING" id="1322246.BN4_12302"/>
<dbReference type="eggNOG" id="COG0589">
    <property type="taxonomic scope" value="Bacteria"/>
</dbReference>
<dbReference type="BioCyc" id="DPIE1322246:BN4_RS11565-MONOMER"/>
<accession>M1WTF8</accession>
<name>M1WTF8_PSEP2</name>
<dbReference type="RefSeq" id="WP_015415580.1">
    <property type="nucleotide sequence ID" value="NC_020409.1"/>
</dbReference>
<gene>
    <name evidence="2" type="ordered locus">BN4_12302</name>
</gene>
<dbReference type="EMBL" id="FO203427">
    <property type="protein sequence ID" value="CCH49537.1"/>
    <property type="molecule type" value="Genomic_DNA"/>
</dbReference>
<evidence type="ECO:0000313" key="2">
    <source>
        <dbReference type="EMBL" id="CCH49537.1"/>
    </source>
</evidence>
<organism evidence="2 3">
    <name type="scientific">Pseudodesulfovibrio piezophilus (strain DSM 21447 / JCM 15486 / C1TLV30)</name>
    <name type="common">Desulfovibrio piezophilus</name>
    <dbReference type="NCBI Taxonomy" id="1322246"/>
    <lineage>
        <taxon>Bacteria</taxon>
        <taxon>Pseudomonadati</taxon>
        <taxon>Thermodesulfobacteriota</taxon>
        <taxon>Desulfovibrionia</taxon>
        <taxon>Desulfovibrionales</taxon>
        <taxon>Desulfovibrionaceae</taxon>
    </lineage>
</organism>
<reference evidence="3" key="2">
    <citation type="journal article" date="2013" name="Stand. Genomic Sci.">
        <title>Complete genome sequence of Desulfocapsa sulfexigens, a marine deltaproteobacterium specialized in disproportionating inorganic sulfur compounds.</title>
        <authorList>
            <person name="Finster K.W."/>
            <person name="Kjeldsen K.U."/>
            <person name="Kube M."/>
            <person name="Reinhardt R."/>
            <person name="Mussmann M."/>
            <person name="Amann R."/>
            <person name="Schreiber L."/>
        </authorList>
    </citation>
    <scope>NUCLEOTIDE SEQUENCE [LARGE SCALE GENOMIC DNA]</scope>
    <source>
        <strain evidence="3">DSM 10523 / SB164P1</strain>
    </source>
</reference>
<feature type="domain" description="UspA" evidence="1">
    <location>
        <begin position="226"/>
        <end position="311"/>
    </location>
</feature>
<reference evidence="2 3" key="1">
    <citation type="journal article" date="2013" name="PLoS ONE">
        <title>The first genomic and proteomic characterization of a deep-sea sulfate reducer: insights into the piezophilic lifestyle of Desulfovibrio piezophilus.</title>
        <authorList>
            <person name="Pradel N."/>
            <person name="Ji B."/>
            <person name="Gimenez G."/>
            <person name="Talla E."/>
            <person name="Lenoble P."/>
            <person name="Garel M."/>
            <person name="Tamburini C."/>
            <person name="Fourquet P."/>
            <person name="Lebrun R."/>
            <person name="Bertin P."/>
            <person name="Denis Y."/>
            <person name="Pophillat M."/>
            <person name="Barbe V."/>
            <person name="Ollivier B."/>
            <person name="Dolla A."/>
        </authorList>
    </citation>
    <scope>NUCLEOTIDE SEQUENCE [LARGE SCALE GENOMIC DNA]</scope>
    <source>
        <strain evidence="3">DSM 10523 / SB164P1</strain>
    </source>
</reference>
<dbReference type="KEGG" id="dpi:BN4_12302"/>
<protein>
    <submittedName>
        <fullName evidence="2">UspA domain protein</fullName>
    </submittedName>
</protein>
<proteinExistence type="predicted"/>
<keyword evidence="3" id="KW-1185">Reference proteome</keyword>
<dbReference type="HOGENOM" id="CLU_876616_0_0_7"/>
<dbReference type="Gene3D" id="3.40.50.620">
    <property type="entry name" value="HUPs"/>
    <property type="match status" value="2"/>
</dbReference>